<evidence type="ECO:0000256" key="16">
    <source>
        <dbReference type="HAMAP-Rule" id="MF_00913"/>
    </source>
</evidence>
<evidence type="ECO:0000256" key="11">
    <source>
        <dbReference type="ARBA" id="ARBA00023136"/>
    </source>
</evidence>
<evidence type="ECO:0000256" key="2">
    <source>
        <dbReference type="ARBA" id="ARBA00004752"/>
    </source>
</evidence>
<feature type="transmembrane region" description="Helical" evidence="16">
    <location>
        <begin position="147"/>
        <end position="164"/>
    </location>
</feature>
<dbReference type="STRING" id="437022.CC99x_01589"/>
<dbReference type="GO" id="GO:0032153">
    <property type="term" value="C:cell division site"/>
    <property type="evidence" value="ECO:0007669"/>
    <property type="project" value="UniProtKB-UniRule"/>
</dbReference>
<dbReference type="GO" id="GO:0005886">
    <property type="term" value="C:plasma membrane"/>
    <property type="evidence" value="ECO:0007669"/>
    <property type="project" value="UniProtKB-SubCell"/>
</dbReference>
<dbReference type="GO" id="GO:0043093">
    <property type="term" value="P:FtsZ-dependent cytokinesis"/>
    <property type="evidence" value="ECO:0007669"/>
    <property type="project" value="UniProtKB-UniRule"/>
</dbReference>
<evidence type="ECO:0000313" key="19">
    <source>
        <dbReference type="Proteomes" id="UP000051494"/>
    </source>
</evidence>
<keyword evidence="3 16" id="KW-1003">Cell membrane</keyword>
<keyword evidence="9 16" id="KW-0573">Peptidoglycan synthesis</keyword>
<keyword evidence="11 16" id="KW-0472">Membrane</keyword>
<gene>
    <name evidence="16 17" type="primary">ftsW</name>
    <name evidence="18" type="ORF">CC99x_004400</name>
    <name evidence="17" type="ORF">CC99x_01589</name>
</gene>
<keyword evidence="10 16" id="KW-1133">Transmembrane helix</keyword>
<evidence type="ECO:0000256" key="10">
    <source>
        <dbReference type="ARBA" id="ARBA00022989"/>
    </source>
</evidence>
<feature type="transmembrane region" description="Helical" evidence="16">
    <location>
        <begin position="344"/>
        <end position="365"/>
    </location>
</feature>
<feature type="transmembrane region" description="Helical" evidence="16">
    <location>
        <begin position="170"/>
        <end position="187"/>
    </location>
</feature>
<dbReference type="InterPro" id="IPR013437">
    <property type="entry name" value="FtsW"/>
</dbReference>
<dbReference type="NCBIfam" id="TIGR02614">
    <property type="entry name" value="ftsW"/>
    <property type="match status" value="1"/>
</dbReference>
<keyword evidence="7 16" id="KW-0812">Transmembrane</keyword>
<dbReference type="GO" id="GO:0071555">
    <property type="term" value="P:cell wall organization"/>
    <property type="evidence" value="ECO:0007669"/>
    <property type="project" value="UniProtKB-KW"/>
</dbReference>
<evidence type="ECO:0000313" key="18">
    <source>
        <dbReference type="EMBL" id="MCS5708138.1"/>
    </source>
</evidence>
<reference evidence="18" key="2">
    <citation type="journal article" date="2016" name="Genome Announc.">
        <title>Draft Genome Sequences of Two Novel Amoeba-Resistant Intranuclear Bacteria, 'Candidatus Berkiella cookevillensis' and 'Candidatus Berkiella aquae'.</title>
        <authorList>
            <person name="Mehari Y.T."/>
            <person name="Arivett B.A."/>
            <person name="Farone A.L."/>
            <person name="Gunderson J.H."/>
            <person name="Farone M.B."/>
        </authorList>
    </citation>
    <scope>NUCLEOTIDE SEQUENCE</scope>
    <source>
        <strain evidence="18">CC99</strain>
    </source>
</reference>
<reference evidence="17" key="1">
    <citation type="submission" date="2015-09" db="EMBL/GenBank/DDBJ databases">
        <title>Draft Genome Sequences of Two Novel Amoeba-resistant Intranuclear Bacteria, Candidatus Berkiella cookevillensis and Candidatus Berkiella aquae.</title>
        <authorList>
            <person name="Mehari Y.T."/>
            <person name="Arivett B.A."/>
            <person name="Farone A.L."/>
            <person name="Gunderson J.H."/>
            <person name="Farone M.B."/>
        </authorList>
    </citation>
    <scope>NUCLEOTIDE SEQUENCE [LARGE SCALE GENOMIC DNA]</scope>
    <source>
        <strain evidence="17">CC99</strain>
    </source>
</reference>
<dbReference type="PANTHER" id="PTHR30474">
    <property type="entry name" value="CELL CYCLE PROTEIN"/>
    <property type="match status" value="1"/>
</dbReference>
<organism evidence="17">
    <name type="scientific">Candidatus Berkiella cookevillensis</name>
    <dbReference type="NCBI Taxonomy" id="437022"/>
    <lineage>
        <taxon>Bacteria</taxon>
        <taxon>Pseudomonadati</taxon>
        <taxon>Pseudomonadota</taxon>
        <taxon>Gammaproteobacteria</taxon>
        <taxon>Candidatus Berkiellales</taxon>
        <taxon>Candidatus Berkiellaceae</taxon>
        <taxon>Candidatus Berkiella</taxon>
    </lineage>
</organism>
<protein>
    <recommendedName>
        <fullName evidence="16">Probable peptidoglycan glycosyltransferase FtsW</fullName>
        <shortName evidence="16">PGT</shortName>
        <ecNumber evidence="16">2.4.99.28</ecNumber>
    </recommendedName>
    <alternativeName>
        <fullName evidence="16">Cell division protein FtsW</fullName>
    </alternativeName>
    <alternativeName>
        <fullName evidence="16">Cell wall polymerase</fullName>
    </alternativeName>
    <alternativeName>
        <fullName evidence="16">Peptidoglycan polymerase</fullName>
        <shortName evidence="16">PG polymerase</shortName>
    </alternativeName>
</protein>
<feature type="transmembrane region" description="Helical" evidence="16">
    <location>
        <begin position="12"/>
        <end position="39"/>
    </location>
</feature>
<dbReference type="GO" id="GO:0009252">
    <property type="term" value="P:peptidoglycan biosynthetic process"/>
    <property type="evidence" value="ECO:0007669"/>
    <property type="project" value="UniProtKB-UniRule"/>
</dbReference>
<feature type="transmembrane region" description="Helical" evidence="16">
    <location>
        <begin position="277"/>
        <end position="298"/>
    </location>
</feature>
<name>A0A0Q9YFC9_9GAMM</name>
<dbReference type="EMBL" id="LKHV01000007">
    <property type="protein sequence ID" value="KRG18377.1"/>
    <property type="molecule type" value="Genomic_DNA"/>
</dbReference>
<feature type="transmembrane region" description="Helical" evidence="16">
    <location>
        <begin position="310"/>
        <end position="332"/>
    </location>
</feature>
<accession>A0A0Q9YFC9</accession>
<keyword evidence="4 16" id="KW-0132">Cell division</keyword>
<keyword evidence="16" id="KW-0997">Cell inner membrane</keyword>
<feature type="transmembrane region" description="Helical" evidence="16">
    <location>
        <begin position="51"/>
        <end position="71"/>
    </location>
</feature>
<dbReference type="GO" id="GO:0008360">
    <property type="term" value="P:regulation of cell shape"/>
    <property type="evidence" value="ECO:0007669"/>
    <property type="project" value="UniProtKB-KW"/>
</dbReference>
<evidence type="ECO:0000256" key="14">
    <source>
        <dbReference type="ARBA" id="ARBA00038053"/>
    </source>
</evidence>
<dbReference type="GO" id="GO:0008955">
    <property type="term" value="F:peptidoglycan glycosyltransferase activity"/>
    <property type="evidence" value="ECO:0007669"/>
    <property type="project" value="UniProtKB-UniRule"/>
</dbReference>
<comment type="catalytic activity">
    <reaction evidence="15 16">
        <text>[GlcNAc-(1-&gt;4)-Mur2Ac(oyl-L-Ala-gamma-D-Glu-L-Lys-D-Ala-D-Ala)](n)-di-trans,octa-cis-undecaprenyl diphosphate + beta-D-GlcNAc-(1-&gt;4)-Mur2Ac(oyl-L-Ala-gamma-D-Glu-L-Lys-D-Ala-D-Ala)-di-trans,octa-cis-undecaprenyl diphosphate = [GlcNAc-(1-&gt;4)-Mur2Ac(oyl-L-Ala-gamma-D-Glu-L-Lys-D-Ala-D-Ala)](n+1)-di-trans,octa-cis-undecaprenyl diphosphate + di-trans,octa-cis-undecaprenyl diphosphate + H(+)</text>
        <dbReference type="Rhea" id="RHEA:23708"/>
        <dbReference type="Rhea" id="RHEA-COMP:9602"/>
        <dbReference type="Rhea" id="RHEA-COMP:9603"/>
        <dbReference type="ChEBI" id="CHEBI:15378"/>
        <dbReference type="ChEBI" id="CHEBI:58405"/>
        <dbReference type="ChEBI" id="CHEBI:60033"/>
        <dbReference type="ChEBI" id="CHEBI:78435"/>
        <dbReference type="EC" id="2.4.99.28"/>
    </reaction>
</comment>
<dbReference type="InterPro" id="IPR018365">
    <property type="entry name" value="Cell_cycle_FtsW-rel_CS"/>
</dbReference>
<dbReference type="PANTHER" id="PTHR30474:SF2">
    <property type="entry name" value="PEPTIDOGLYCAN GLYCOSYLTRANSFERASE FTSW-RELATED"/>
    <property type="match status" value="1"/>
</dbReference>
<comment type="function">
    <text evidence="16">Peptidoglycan polymerase that is essential for cell division.</text>
</comment>
<keyword evidence="12 16" id="KW-0131">Cell cycle</keyword>
<evidence type="ECO:0000256" key="1">
    <source>
        <dbReference type="ARBA" id="ARBA00004651"/>
    </source>
</evidence>
<keyword evidence="6 16" id="KW-0808">Transferase</keyword>
<dbReference type="PROSITE" id="PS00428">
    <property type="entry name" value="FTSW_RODA_SPOVE"/>
    <property type="match status" value="1"/>
</dbReference>
<dbReference type="EMBL" id="LKHV02000001">
    <property type="protein sequence ID" value="MCS5708138.1"/>
    <property type="molecule type" value="Genomic_DNA"/>
</dbReference>
<dbReference type="EC" id="2.4.99.28" evidence="16"/>
<dbReference type="Proteomes" id="UP000051494">
    <property type="component" value="Unassembled WGS sequence"/>
</dbReference>
<dbReference type="PATRIC" id="fig|1590042.3.peg.1613"/>
<dbReference type="Pfam" id="PF01098">
    <property type="entry name" value="FTSW_RODA_SPOVE"/>
    <property type="match status" value="1"/>
</dbReference>
<evidence type="ECO:0000256" key="3">
    <source>
        <dbReference type="ARBA" id="ARBA00022475"/>
    </source>
</evidence>
<evidence type="ECO:0000313" key="17">
    <source>
        <dbReference type="EMBL" id="KRG18377.1"/>
    </source>
</evidence>
<comment type="subcellular location">
    <subcellularLocation>
        <location evidence="16">Cell inner membrane</location>
        <topology evidence="16">Multi-pass membrane protein</topology>
    </subcellularLocation>
    <subcellularLocation>
        <location evidence="1">Cell membrane</location>
        <topology evidence="1">Multi-pass membrane protein</topology>
    </subcellularLocation>
    <text evidence="16">Localizes to the division septum.</text>
</comment>
<evidence type="ECO:0000256" key="15">
    <source>
        <dbReference type="ARBA" id="ARBA00049902"/>
    </source>
</evidence>
<evidence type="ECO:0000256" key="7">
    <source>
        <dbReference type="ARBA" id="ARBA00022692"/>
    </source>
</evidence>
<feature type="transmembrane region" description="Helical" evidence="16">
    <location>
        <begin position="194"/>
        <end position="214"/>
    </location>
</feature>
<comment type="pathway">
    <text evidence="2 16">Cell wall biogenesis; peptidoglycan biosynthesis.</text>
</comment>
<keyword evidence="13 16" id="KW-0961">Cell wall biogenesis/degradation</keyword>
<proteinExistence type="inferred from homology"/>
<comment type="similarity">
    <text evidence="14 16">Belongs to the SEDS family. FtsW subfamily.</text>
</comment>
<dbReference type="AlphaFoldDB" id="A0A0Q9YFC9"/>
<evidence type="ECO:0000256" key="4">
    <source>
        <dbReference type="ARBA" id="ARBA00022618"/>
    </source>
</evidence>
<evidence type="ECO:0000256" key="8">
    <source>
        <dbReference type="ARBA" id="ARBA00022960"/>
    </source>
</evidence>
<sequence>MKNSKIIQKAKVDYWLLVAVASLLLLGLTMVTSASIGIAEKSLGKPFYYSFHQAVYALFGIIGAFIVYSIPIKIWFRFAVPILIACILSLIVVLIPGVGKEVNGSIRWINLGFVSIQFSEFVKLGIIVYFSSYIVRYQADLRHKVSTFIRPLILIGFICGLLILEPDFGTSVVILATVFSLLFLAGVPLWQFFILMLIVGTMLGLIAVAAPYRIERLTSFLDPWSNQFDSGYQLTQALIAFGRGEWFGIGLGGSIQKLFYLPEAHTDFVFAVLAEELGLVGAVGTLSLYVLLVYRGMIVGLQAEKREDRFAAFICYGISLWVGLQTLINVGVNTGMLPTKGLTLPFISYGGNSLFVMCVAMGFLFRTDFENRVTHKGYSFLANMNGKRVQA</sequence>
<feature type="transmembrane region" description="Helical" evidence="16">
    <location>
        <begin position="111"/>
        <end position="135"/>
    </location>
</feature>
<evidence type="ECO:0000256" key="13">
    <source>
        <dbReference type="ARBA" id="ARBA00023316"/>
    </source>
</evidence>
<evidence type="ECO:0000256" key="12">
    <source>
        <dbReference type="ARBA" id="ARBA00023306"/>
    </source>
</evidence>
<dbReference type="UniPathway" id="UPA00219"/>
<reference evidence="18" key="3">
    <citation type="submission" date="2021-06" db="EMBL/GenBank/DDBJ databases">
        <title>Genomic Description and Analysis of Intracellular Bacteria, Candidatus Berkiella cookevillensis and Candidatus Berkiella aquae.</title>
        <authorList>
            <person name="Kidane D.T."/>
            <person name="Mehari Y.T."/>
            <person name="Rice F.C."/>
            <person name="Arivett B.A."/>
            <person name="Farone A.L."/>
            <person name="Berk S.G."/>
            <person name="Farone M.B."/>
        </authorList>
    </citation>
    <scope>NUCLEOTIDE SEQUENCE</scope>
    <source>
        <strain evidence="18">CC99</strain>
    </source>
</reference>
<dbReference type="InterPro" id="IPR001182">
    <property type="entry name" value="FtsW/RodA"/>
</dbReference>
<evidence type="ECO:0000256" key="5">
    <source>
        <dbReference type="ARBA" id="ARBA00022676"/>
    </source>
</evidence>
<comment type="caution">
    <text evidence="17">The sequence shown here is derived from an EMBL/GenBank/DDBJ whole genome shotgun (WGS) entry which is preliminary data.</text>
</comment>
<keyword evidence="19" id="KW-1185">Reference proteome</keyword>
<dbReference type="GO" id="GO:0015648">
    <property type="term" value="F:lipid-linked peptidoglycan transporter activity"/>
    <property type="evidence" value="ECO:0007669"/>
    <property type="project" value="TreeGrafter"/>
</dbReference>
<evidence type="ECO:0000256" key="6">
    <source>
        <dbReference type="ARBA" id="ARBA00022679"/>
    </source>
</evidence>
<keyword evidence="5 16" id="KW-0328">Glycosyltransferase</keyword>
<dbReference type="HAMAP" id="MF_00913">
    <property type="entry name" value="PGT_FtsW_proteobact"/>
    <property type="match status" value="1"/>
</dbReference>
<keyword evidence="8 16" id="KW-0133">Cell shape</keyword>
<dbReference type="RefSeq" id="WP_057624677.1">
    <property type="nucleotide sequence ID" value="NZ_LKHV02000001.1"/>
</dbReference>
<feature type="transmembrane region" description="Helical" evidence="16">
    <location>
        <begin position="78"/>
        <end position="99"/>
    </location>
</feature>
<evidence type="ECO:0000256" key="9">
    <source>
        <dbReference type="ARBA" id="ARBA00022984"/>
    </source>
</evidence>
<dbReference type="OrthoDB" id="9768187at2"/>